<dbReference type="InterPro" id="IPR056594">
    <property type="entry name" value="AT5G49610-like_b-prop"/>
</dbReference>
<dbReference type="SUPFAM" id="SSF81383">
    <property type="entry name" value="F-box domain"/>
    <property type="match status" value="1"/>
</dbReference>
<sequence>MSEEGGEPTRRRRRSRSPPAAADSLPDDDDLLREILLRLPPQPSSLPRASAVCKRWQRLATDPKFLRCFIAHHRKPPLLGYFKYVVTGLVFTPVLDPPDRIPPARLHCIIPDTDGAPRDKQFLGCRHGRVLVMDRVRKEVLICDPITGGKHCVTAPPEFTRNSVYGEVVCAAADRGHVHGSCHSSPFKVVLMSLTEDHNWSIARVYSSETGIWGNLITTAVPSDIYGASITGTLVGNALYWLLLMTDDILEFDLGGQEISVLRILEFDLDLQSLAVIMGPPSTYDFLSYTRQIIRAEDGALGLVIFSYPSIQVWHREVDCHGVATWLLYKTIRKHKILGLPQIERGRTAMQCMLGYSEDTNAIFIIIDFTVYMVQLKSMQSKRLHEIDFRDIANYYPFTSFYTPGIANAGGCDGPEMVHDT</sequence>
<accession>A0A0Q3FTA6</accession>
<feature type="domain" description="F-box protein AT5G49610-like beta-propeller" evidence="3">
    <location>
        <begin position="123"/>
        <end position="404"/>
    </location>
</feature>
<dbReference type="RefSeq" id="XP_003565252.3">
    <property type="nucleotide sequence ID" value="XM_003565204.4"/>
</dbReference>
<dbReference type="EMBL" id="CM000881">
    <property type="protein sequence ID" value="KQK02391.1"/>
    <property type="molecule type" value="Genomic_DNA"/>
</dbReference>
<dbReference type="Gene3D" id="1.20.1280.50">
    <property type="match status" value="1"/>
</dbReference>
<dbReference type="KEGG" id="bdi:100839686"/>
<dbReference type="OrthoDB" id="608133at2759"/>
<dbReference type="Pfam" id="PF00646">
    <property type="entry name" value="F-box"/>
    <property type="match status" value="1"/>
</dbReference>
<evidence type="ECO:0000259" key="3">
    <source>
        <dbReference type="Pfam" id="PF23635"/>
    </source>
</evidence>
<dbReference type="EnsemblPlants" id="KQK02391">
    <property type="protein sequence ID" value="KQK02391"/>
    <property type="gene ID" value="BRADI_2g01157v3"/>
</dbReference>
<dbReference type="Proteomes" id="UP000008810">
    <property type="component" value="Chromosome 2"/>
</dbReference>
<evidence type="ECO:0000313" key="6">
    <source>
        <dbReference type="Proteomes" id="UP000008810"/>
    </source>
</evidence>
<dbReference type="Gramene" id="KQK02391">
    <property type="protein sequence ID" value="KQK02391"/>
    <property type="gene ID" value="BRADI_2g01157v3"/>
</dbReference>
<evidence type="ECO:0000313" key="5">
    <source>
        <dbReference type="EnsemblPlants" id="KQK02391"/>
    </source>
</evidence>
<dbReference type="InterPro" id="IPR036047">
    <property type="entry name" value="F-box-like_dom_sf"/>
</dbReference>
<evidence type="ECO:0000313" key="4">
    <source>
        <dbReference type="EMBL" id="KQK02391.1"/>
    </source>
</evidence>
<proteinExistence type="predicted"/>
<reference evidence="4" key="2">
    <citation type="submission" date="2017-06" db="EMBL/GenBank/DDBJ databases">
        <title>WGS assembly of Brachypodium distachyon.</title>
        <authorList>
            <consortium name="The International Brachypodium Initiative"/>
            <person name="Lucas S."/>
            <person name="Harmon-Smith M."/>
            <person name="Lail K."/>
            <person name="Tice H."/>
            <person name="Grimwood J."/>
            <person name="Bruce D."/>
            <person name="Barry K."/>
            <person name="Shu S."/>
            <person name="Lindquist E."/>
            <person name="Wang M."/>
            <person name="Pitluck S."/>
            <person name="Vogel J.P."/>
            <person name="Garvin D.F."/>
            <person name="Mockler T.C."/>
            <person name="Schmutz J."/>
            <person name="Rokhsar D."/>
            <person name="Bevan M.W."/>
        </authorList>
    </citation>
    <scope>NUCLEOTIDE SEQUENCE</scope>
    <source>
        <strain evidence="4">Bd21</strain>
    </source>
</reference>
<organism evidence="4">
    <name type="scientific">Brachypodium distachyon</name>
    <name type="common">Purple false brome</name>
    <name type="synonym">Trachynia distachya</name>
    <dbReference type="NCBI Taxonomy" id="15368"/>
    <lineage>
        <taxon>Eukaryota</taxon>
        <taxon>Viridiplantae</taxon>
        <taxon>Streptophyta</taxon>
        <taxon>Embryophyta</taxon>
        <taxon>Tracheophyta</taxon>
        <taxon>Spermatophyta</taxon>
        <taxon>Magnoliopsida</taxon>
        <taxon>Liliopsida</taxon>
        <taxon>Poales</taxon>
        <taxon>Poaceae</taxon>
        <taxon>BOP clade</taxon>
        <taxon>Pooideae</taxon>
        <taxon>Stipodae</taxon>
        <taxon>Brachypodieae</taxon>
        <taxon>Brachypodium</taxon>
    </lineage>
</organism>
<protein>
    <submittedName>
        <fullName evidence="4 5">Uncharacterized protein</fullName>
    </submittedName>
</protein>
<reference evidence="5" key="3">
    <citation type="submission" date="2018-08" db="UniProtKB">
        <authorList>
            <consortium name="EnsemblPlants"/>
        </authorList>
    </citation>
    <scope>IDENTIFICATION</scope>
    <source>
        <strain evidence="5">cv. Bd21</strain>
    </source>
</reference>
<dbReference type="ExpressionAtlas" id="A0A0Q3FTA6">
    <property type="expression patterns" value="baseline and differential"/>
</dbReference>
<dbReference type="STRING" id="15368.A0A0Q3FTA6"/>
<reference evidence="4 5" key="1">
    <citation type="journal article" date="2010" name="Nature">
        <title>Genome sequencing and analysis of the model grass Brachypodium distachyon.</title>
        <authorList>
            <consortium name="International Brachypodium Initiative"/>
        </authorList>
    </citation>
    <scope>NUCLEOTIDE SEQUENCE [LARGE SCALE GENOMIC DNA]</scope>
    <source>
        <strain evidence="4">Bd21</strain>
        <strain evidence="5">cv. Bd21</strain>
    </source>
</reference>
<name>A0A0Q3FTA6_BRADI</name>
<dbReference type="AlphaFoldDB" id="A0A0Q3FTA6"/>
<dbReference type="InterPro" id="IPR001810">
    <property type="entry name" value="F-box_dom"/>
</dbReference>
<gene>
    <name evidence="5" type="primary">LOC100839686</name>
    <name evidence="4" type="ORF">BRADI_2g01157v3</name>
</gene>
<feature type="domain" description="F-box" evidence="2">
    <location>
        <begin position="25"/>
        <end position="67"/>
    </location>
</feature>
<dbReference type="GeneID" id="100839686"/>
<feature type="region of interest" description="Disordered" evidence="1">
    <location>
        <begin position="1"/>
        <end position="28"/>
    </location>
</feature>
<evidence type="ECO:0000256" key="1">
    <source>
        <dbReference type="SAM" id="MobiDB-lite"/>
    </source>
</evidence>
<evidence type="ECO:0000259" key="2">
    <source>
        <dbReference type="Pfam" id="PF00646"/>
    </source>
</evidence>
<keyword evidence="6" id="KW-1185">Reference proteome</keyword>
<dbReference type="PANTHER" id="PTHR32133">
    <property type="entry name" value="OS07G0120400 PROTEIN"/>
    <property type="match status" value="1"/>
</dbReference>
<dbReference type="PANTHER" id="PTHR32133:SF266">
    <property type="entry name" value="F-BOX DOMAIN-CONTAINING PROTEIN"/>
    <property type="match status" value="1"/>
</dbReference>
<dbReference type="Pfam" id="PF23635">
    <property type="entry name" value="Beta-prop_AT5G49610-like"/>
    <property type="match status" value="1"/>
</dbReference>